<comment type="caution">
    <text evidence="11">The sequence shown here is derived from an EMBL/GenBank/DDBJ whole genome shotgun (WGS) entry which is preliminary data.</text>
</comment>
<dbReference type="Proteomes" id="UP000028545">
    <property type="component" value="Unassembled WGS sequence"/>
</dbReference>
<dbReference type="GO" id="GO:0004674">
    <property type="term" value="F:protein serine/threonine kinase activity"/>
    <property type="evidence" value="ECO:0007669"/>
    <property type="project" value="UniProtKB-KW"/>
</dbReference>
<keyword evidence="5" id="KW-0418">Kinase</keyword>
<dbReference type="RefSeq" id="XP_016643360.1">
    <property type="nucleotide sequence ID" value="XM_016787015.1"/>
</dbReference>
<dbReference type="InterPro" id="IPR011009">
    <property type="entry name" value="Kinase-like_dom_sf"/>
</dbReference>
<protein>
    <recommendedName>
        <fullName evidence="10">Protein kinase domain-containing protein</fullName>
    </recommendedName>
</protein>
<dbReference type="SMART" id="SM00220">
    <property type="entry name" value="S_TKc"/>
    <property type="match status" value="1"/>
</dbReference>
<evidence type="ECO:0000259" key="10">
    <source>
        <dbReference type="PROSITE" id="PS50011"/>
    </source>
</evidence>
<keyword evidence="2" id="KW-0723">Serine/threonine-protein kinase</keyword>
<keyword evidence="12" id="KW-1185">Reference proteome</keyword>
<evidence type="ECO:0000313" key="11">
    <source>
        <dbReference type="EMBL" id="KEZ43561.1"/>
    </source>
</evidence>
<evidence type="ECO:0000256" key="8">
    <source>
        <dbReference type="ARBA" id="ARBA00048679"/>
    </source>
</evidence>
<feature type="region of interest" description="Disordered" evidence="9">
    <location>
        <begin position="183"/>
        <end position="236"/>
    </location>
</feature>
<comment type="similarity">
    <text evidence="1">Belongs to the protein kinase superfamily. STE Ser/Thr protein kinase family. STE20 subfamily.</text>
</comment>
<reference evidence="11 12" key="1">
    <citation type="journal article" date="2014" name="Genome Announc.">
        <title>Draft genome sequence of the pathogenic fungus Scedosporium apiospermum.</title>
        <authorList>
            <person name="Vandeputte P."/>
            <person name="Ghamrawi S."/>
            <person name="Rechenmann M."/>
            <person name="Iltis A."/>
            <person name="Giraud S."/>
            <person name="Fleury M."/>
            <person name="Thornton C."/>
            <person name="Delhaes L."/>
            <person name="Meyer W."/>
            <person name="Papon N."/>
            <person name="Bouchara J.P."/>
        </authorList>
    </citation>
    <scope>NUCLEOTIDE SEQUENCE [LARGE SCALE GENOMIC DNA]</scope>
    <source>
        <strain evidence="11 12">IHEM 14462</strain>
    </source>
</reference>
<dbReference type="SUPFAM" id="SSF56112">
    <property type="entry name" value="Protein kinase-like (PK-like)"/>
    <property type="match status" value="1"/>
</dbReference>
<comment type="catalytic activity">
    <reaction evidence="8">
        <text>L-seryl-[protein] + ATP = O-phospho-L-seryl-[protein] + ADP + H(+)</text>
        <dbReference type="Rhea" id="RHEA:17989"/>
        <dbReference type="Rhea" id="RHEA-COMP:9863"/>
        <dbReference type="Rhea" id="RHEA-COMP:11604"/>
        <dbReference type="ChEBI" id="CHEBI:15378"/>
        <dbReference type="ChEBI" id="CHEBI:29999"/>
        <dbReference type="ChEBI" id="CHEBI:30616"/>
        <dbReference type="ChEBI" id="CHEBI:83421"/>
        <dbReference type="ChEBI" id="CHEBI:456216"/>
        <dbReference type="EC" id="2.7.11.1"/>
    </reaction>
</comment>
<dbReference type="EMBL" id="JOWA01000092">
    <property type="protein sequence ID" value="KEZ43561.1"/>
    <property type="molecule type" value="Genomic_DNA"/>
</dbReference>
<comment type="catalytic activity">
    <reaction evidence="7">
        <text>L-threonyl-[protein] + ATP = O-phospho-L-threonyl-[protein] + ADP + H(+)</text>
        <dbReference type="Rhea" id="RHEA:46608"/>
        <dbReference type="Rhea" id="RHEA-COMP:11060"/>
        <dbReference type="Rhea" id="RHEA-COMP:11605"/>
        <dbReference type="ChEBI" id="CHEBI:15378"/>
        <dbReference type="ChEBI" id="CHEBI:30013"/>
        <dbReference type="ChEBI" id="CHEBI:30616"/>
        <dbReference type="ChEBI" id="CHEBI:61977"/>
        <dbReference type="ChEBI" id="CHEBI:456216"/>
        <dbReference type="EC" id="2.7.11.1"/>
    </reaction>
</comment>
<organism evidence="11 12">
    <name type="scientific">Pseudallescheria apiosperma</name>
    <name type="common">Scedosporium apiospermum</name>
    <dbReference type="NCBI Taxonomy" id="563466"/>
    <lineage>
        <taxon>Eukaryota</taxon>
        <taxon>Fungi</taxon>
        <taxon>Dikarya</taxon>
        <taxon>Ascomycota</taxon>
        <taxon>Pezizomycotina</taxon>
        <taxon>Sordariomycetes</taxon>
        <taxon>Hypocreomycetidae</taxon>
        <taxon>Microascales</taxon>
        <taxon>Microascaceae</taxon>
        <taxon>Scedosporium</taxon>
    </lineage>
</organism>
<dbReference type="PANTHER" id="PTHR48012:SF10">
    <property type="entry name" value="FI20177P1"/>
    <property type="match status" value="1"/>
</dbReference>
<evidence type="ECO:0000256" key="1">
    <source>
        <dbReference type="ARBA" id="ARBA00008874"/>
    </source>
</evidence>
<evidence type="ECO:0000256" key="5">
    <source>
        <dbReference type="ARBA" id="ARBA00022777"/>
    </source>
</evidence>
<evidence type="ECO:0000256" key="7">
    <source>
        <dbReference type="ARBA" id="ARBA00047899"/>
    </source>
</evidence>
<dbReference type="OMA" id="HISICLN"/>
<dbReference type="GO" id="GO:0005737">
    <property type="term" value="C:cytoplasm"/>
    <property type="evidence" value="ECO:0007669"/>
    <property type="project" value="TreeGrafter"/>
</dbReference>
<evidence type="ECO:0000256" key="6">
    <source>
        <dbReference type="ARBA" id="ARBA00022840"/>
    </source>
</evidence>
<dbReference type="VEuPathDB" id="FungiDB:SAPIO_CDS4481"/>
<sequence length="873" mass="98443">MNSPTNPVPDPPYVADSVIHTVGESIATRLEEVVRSREDATPDFACPDDADEGSQWRCETLRNHFKPAEADRHRMQISQSKYWETEYLYYDNALREKLSEKVNSAHSADYDSLADHWRALARLYQNLLRLSGLSTTEIKELRLSIKDQKYWEYEADIYQQAIRAQEYKLRDALLKRDERRRRRLARATEPAKRTQPTDKQGPPDGGVASRTRSRMRASAGAGRMKPDLALPPPFPRQSRRLQSPGVLLLPENHTQHNILLIVLSILGMSTTKALDLSSVVLILGSFVGVDNILKLSDNSRYEFLPRDEDTDESWKGGQAGEQMPRPPFLCLRIGEHLFDPQGWVLGSHDDSDQCDLQLAENNQTGISRRSIRLDISPVTHYPRVTALTDKRISIELGNRSFRCRPDEPIELLCPATVDLGAVSFRAWAPERTAAEAREYGKLARAFSQDILSALPKYIPSIKSHPETEPHNVRYGRNGAVYVGGWRVESKGMHASVMMVKDRKTGRTFGAKEPYYRTTDNPDIARKRFETLQKEYKYIMQLDHPHIVKAYDLVVAEDVTLPPWMIVEYIPLNLRDAMPNLDECDRLTVMTHLSSALHYMHGRGITHRDVKPDNALVQRDDHGLTVKLADFGTSKHNESGKMDTFTGTEIYMAPELFETPRNYTNKIDLWALGLVGMHLFTSWSPSRDSRSDGNDFGPWMRGVIIPHMSEAPQQFRPFLKGLLYREPKRRWTAWKCLKWLWGNIHLDNPLDEHLGGREGLAADLEKRSAATLGGSHENDSTARRRRSPNPSLSTTRARTAHLTSQGPEEGSPLPDGLFLGTSIPELVSPALTPHADDAASESNDGGDADSTEEGNVSLEDDWGGDSGEFGNMAA</sequence>
<keyword evidence="4" id="KW-0547">Nucleotide-binding</keyword>
<name>A0A084G899_PSEDA</name>
<evidence type="ECO:0000256" key="4">
    <source>
        <dbReference type="ARBA" id="ARBA00022741"/>
    </source>
</evidence>
<feature type="compositionally biased region" description="Polar residues" evidence="9">
    <location>
        <begin position="787"/>
        <end position="805"/>
    </location>
</feature>
<dbReference type="PANTHER" id="PTHR48012">
    <property type="entry name" value="STERILE20-LIKE KINASE, ISOFORM B-RELATED"/>
    <property type="match status" value="1"/>
</dbReference>
<dbReference type="PROSITE" id="PS50011">
    <property type="entry name" value="PROTEIN_KINASE_DOM"/>
    <property type="match status" value="1"/>
</dbReference>
<proteinExistence type="inferred from homology"/>
<accession>A0A084G899</accession>
<keyword evidence="3" id="KW-0808">Transferase</keyword>
<evidence type="ECO:0000313" key="12">
    <source>
        <dbReference type="Proteomes" id="UP000028545"/>
    </source>
</evidence>
<dbReference type="InterPro" id="IPR000719">
    <property type="entry name" value="Prot_kinase_dom"/>
</dbReference>
<dbReference type="InterPro" id="IPR050629">
    <property type="entry name" value="STE20/SPS1-PAK"/>
</dbReference>
<dbReference type="OrthoDB" id="4935649at2759"/>
<dbReference type="GeneID" id="27723553"/>
<dbReference type="Gene3D" id="1.10.510.10">
    <property type="entry name" value="Transferase(Phosphotransferase) domain 1"/>
    <property type="match status" value="1"/>
</dbReference>
<feature type="compositionally biased region" description="Acidic residues" evidence="9">
    <location>
        <begin position="843"/>
        <end position="862"/>
    </location>
</feature>
<keyword evidence="6" id="KW-0067">ATP-binding</keyword>
<dbReference type="KEGG" id="sapo:SAPIO_CDS4481"/>
<gene>
    <name evidence="11" type="ORF">SAPIO_CDS4481</name>
</gene>
<evidence type="ECO:0000256" key="9">
    <source>
        <dbReference type="SAM" id="MobiDB-lite"/>
    </source>
</evidence>
<dbReference type="GO" id="GO:0005524">
    <property type="term" value="F:ATP binding"/>
    <property type="evidence" value="ECO:0007669"/>
    <property type="project" value="UniProtKB-KW"/>
</dbReference>
<evidence type="ECO:0000256" key="3">
    <source>
        <dbReference type="ARBA" id="ARBA00022679"/>
    </source>
</evidence>
<dbReference type="HOGENOM" id="CLU_016106_0_0_1"/>
<feature type="domain" description="Protein kinase" evidence="10">
    <location>
        <begin position="482"/>
        <end position="745"/>
    </location>
</feature>
<dbReference type="Pfam" id="PF00069">
    <property type="entry name" value="Pkinase"/>
    <property type="match status" value="1"/>
</dbReference>
<dbReference type="AlphaFoldDB" id="A0A084G899"/>
<feature type="region of interest" description="Disordered" evidence="9">
    <location>
        <begin position="768"/>
        <end position="873"/>
    </location>
</feature>
<evidence type="ECO:0000256" key="2">
    <source>
        <dbReference type="ARBA" id="ARBA00022527"/>
    </source>
</evidence>